<reference evidence="1" key="1">
    <citation type="submission" date="2022-06" db="EMBL/GenBank/DDBJ databases">
        <title>Aquibacillus sp. a new bacterium isolated from soil saline samples.</title>
        <authorList>
            <person name="Galisteo C."/>
            <person name="De La Haba R."/>
            <person name="Sanchez-Porro C."/>
            <person name="Ventosa A."/>
        </authorList>
    </citation>
    <scope>NUCLEOTIDE SEQUENCE</scope>
    <source>
        <strain evidence="1">3ASR75-54</strain>
    </source>
</reference>
<gene>
    <name evidence="1" type="ORF">NC799_07020</name>
</gene>
<evidence type="ECO:0000313" key="1">
    <source>
        <dbReference type="EMBL" id="MDC3416667.1"/>
    </source>
</evidence>
<sequence>MKKDPVDMSYAPKEKQVTAREELHQLQWYLMEDIRRWETAIVDTAIDAEKSDQDKADYLVALLWEIFSKVQQTRFDGWGDSQ</sequence>
<accession>A0A9X3WC38</accession>
<dbReference type="RefSeq" id="WP_272445680.1">
    <property type="nucleotide sequence ID" value="NZ_JAMQKC010000004.1"/>
</dbReference>
<protein>
    <submittedName>
        <fullName evidence="1">Uncharacterized protein</fullName>
    </submittedName>
</protein>
<proteinExistence type="predicted"/>
<evidence type="ECO:0000313" key="2">
    <source>
        <dbReference type="Proteomes" id="UP001145069"/>
    </source>
</evidence>
<dbReference type="Proteomes" id="UP001145069">
    <property type="component" value="Unassembled WGS sequence"/>
</dbReference>
<keyword evidence="2" id="KW-1185">Reference proteome</keyword>
<dbReference type="AlphaFoldDB" id="A0A9X3WC38"/>
<comment type="caution">
    <text evidence="1">The sequence shown here is derived from an EMBL/GenBank/DDBJ whole genome shotgun (WGS) entry which is preliminary data.</text>
</comment>
<dbReference type="EMBL" id="JAMQKC010000004">
    <property type="protein sequence ID" value="MDC3416667.1"/>
    <property type="molecule type" value="Genomic_DNA"/>
</dbReference>
<name>A0A9X3WC38_9BACI</name>
<organism evidence="1 2">
    <name type="scientific">Aquibacillus salsiterrae</name>
    <dbReference type="NCBI Taxonomy" id="2950439"/>
    <lineage>
        <taxon>Bacteria</taxon>
        <taxon>Bacillati</taxon>
        <taxon>Bacillota</taxon>
        <taxon>Bacilli</taxon>
        <taxon>Bacillales</taxon>
        <taxon>Bacillaceae</taxon>
        <taxon>Aquibacillus</taxon>
    </lineage>
</organism>